<dbReference type="GO" id="GO:0016787">
    <property type="term" value="F:hydrolase activity"/>
    <property type="evidence" value="ECO:0007669"/>
    <property type="project" value="UniProtKB-KW"/>
</dbReference>
<evidence type="ECO:0000256" key="2">
    <source>
        <dbReference type="SAM" id="Phobius"/>
    </source>
</evidence>
<dbReference type="Proteomes" id="UP001597188">
    <property type="component" value="Unassembled WGS sequence"/>
</dbReference>
<comment type="caution">
    <text evidence="4">The sequence shown here is derived from an EMBL/GenBank/DDBJ whole genome shotgun (WGS) entry which is preliminary data.</text>
</comment>
<dbReference type="InterPro" id="IPR003675">
    <property type="entry name" value="Rce1/LyrA-like_dom"/>
</dbReference>
<dbReference type="RefSeq" id="WP_137636017.1">
    <property type="nucleotide sequence ID" value="NZ_BJDL01000031.1"/>
</dbReference>
<accession>A0ABW4C3X4</accession>
<feature type="domain" description="CAAX prenyl protease 2/Lysostaphin resistance protein A-like" evidence="3">
    <location>
        <begin position="117"/>
        <end position="213"/>
    </location>
</feature>
<evidence type="ECO:0000259" key="3">
    <source>
        <dbReference type="Pfam" id="PF02517"/>
    </source>
</evidence>
<keyword evidence="4" id="KW-0378">Hydrolase</keyword>
<dbReference type="InterPro" id="IPR052710">
    <property type="entry name" value="CAAX_protease"/>
</dbReference>
<evidence type="ECO:0000313" key="5">
    <source>
        <dbReference type="Proteomes" id="UP001597188"/>
    </source>
</evidence>
<keyword evidence="2" id="KW-1133">Transmembrane helix</keyword>
<sequence length="218" mass="25474">MKSKVNSVWWVYLVLLGLWSFLTPVIHGWLPTVVTGWRFDFLTVMVKAIPWTVLTWWGCRVFRDQLTDQPRQLWHLQLTKVFWISLLVLIGIQSVGQSWQAQPFRLNPNLLTRENGQLLNVTLAAGLFEEWFFRGFLTNSLLKTGPFWRVNLAQAVAFQVIHFPLYLVAGYSSLIWLGNIACVFPLGLLFGWNYQRSHSIWPSMFLHIAWNSMVFLFN</sequence>
<evidence type="ECO:0000313" key="4">
    <source>
        <dbReference type="EMBL" id="MFD1421450.1"/>
    </source>
</evidence>
<keyword evidence="2" id="KW-0812">Transmembrane</keyword>
<keyword evidence="2" id="KW-0472">Membrane</keyword>
<gene>
    <name evidence="4" type="ORF">ACFQ5L_10910</name>
</gene>
<reference evidence="5" key="1">
    <citation type="journal article" date="2019" name="Int. J. Syst. Evol. Microbiol.">
        <title>The Global Catalogue of Microorganisms (GCM) 10K type strain sequencing project: providing services to taxonomists for standard genome sequencing and annotation.</title>
        <authorList>
            <consortium name="The Broad Institute Genomics Platform"/>
            <consortium name="The Broad Institute Genome Sequencing Center for Infectious Disease"/>
            <person name="Wu L."/>
            <person name="Ma J."/>
        </authorList>
    </citation>
    <scope>NUCLEOTIDE SEQUENCE [LARGE SCALE GENOMIC DNA]</scope>
    <source>
        <strain evidence="5">CCM 8931</strain>
    </source>
</reference>
<dbReference type="PANTHER" id="PTHR36435">
    <property type="entry name" value="SLR1288 PROTEIN"/>
    <property type="match status" value="1"/>
</dbReference>
<feature type="transmembrane region" description="Helical" evidence="2">
    <location>
        <begin position="80"/>
        <end position="99"/>
    </location>
</feature>
<protein>
    <submittedName>
        <fullName evidence="4">CPBP family intramembrane glutamic endopeptidase</fullName>
        <ecNumber evidence="4">3.4.-.-</ecNumber>
    </submittedName>
</protein>
<proteinExistence type="inferred from homology"/>
<dbReference type="EC" id="3.4.-.-" evidence="4"/>
<dbReference type="Pfam" id="PF02517">
    <property type="entry name" value="Rce1-like"/>
    <property type="match status" value="1"/>
</dbReference>
<dbReference type="EMBL" id="JBHTOJ010000040">
    <property type="protein sequence ID" value="MFD1421450.1"/>
    <property type="molecule type" value="Genomic_DNA"/>
</dbReference>
<comment type="similarity">
    <text evidence="1">Belongs to the UPF0177 family.</text>
</comment>
<name>A0ABW4C3X4_9LACO</name>
<dbReference type="PANTHER" id="PTHR36435:SF1">
    <property type="entry name" value="CAAX AMINO TERMINAL PROTEASE FAMILY PROTEIN"/>
    <property type="match status" value="1"/>
</dbReference>
<feature type="transmembrane region" description="Helical" evidence="2">
    <location>
        <begin position="41"/>
        <end position="59"/>
    </location>
</feature>
<organism evidence="4 5">
    <name type="scientific">Lactiplantibacillus songbeiensis</name>
    <dbReference type="NCBI Taxonomy" id="2559920"/>
    <lineage>
        <taxon>Bacteria</taxon>
        <taxon>Bacillati</taxon>
        <taxon>Bacillota</taxon>
        <taxon>Bacilli</taxon>
        <taxon>Lactobacillales</taxon>
        <taxon>Lactobacillaceae</taxon>
        <taxon>Lactiplantibacillus</taxon>
    </lineage>
</organism>
<keyword evidence="5" id="KW-1185">Reference proteome</keyword>
<evidence type="ECO:0000256" key="1">
    <source>
        <dbReference type="ARBA" id="ARBA00009067"/>
    </source>
</evidence>
<feature type="transmembrane region" description="Helical" evidence="2">
    <location>
        <begin position="174"/>
        <end position="194"/>
    </location>
</feature>
<feature type="transmembrane region" description="Helical" evidence="2">
    <location>
        <begin position="7"/>
        <end position="29"/>
    </location>
</feature>